<protein>
    <submittedName>
        <fullName evidence="7">DNAJA2</fullName>
    </submittedName>
</protein>
<dbReference type="EMBL" id="VXIV02001839">
    <property type="protein sequence ID" value="KAF6029244.1"/>
    <property type="molecule type" value="Genomic_DNA"/>
</dbReference>
<dbReference type="Gene3D" id="1.10.287.110">
    <property type="entry name" value="DnaJ domain"/>
    <property type="match status" value="1"/>
</dbReference>
<name>A0A7J7JU91_BUGNE</name>
<dbReference type="AlphaFoldDB" id="A0A7J7JU91"/>
<dbReference type="SMART" id="SM00271">
    <property type="entry name" value="DnaJ"/>
    <property type="match status" value="1"/>
</dbReference>
<evidence type="ECO:0000313" key="7">
    <source>
        <dbReference type="EMBL" id="KAF6029244.1"/>
    </source>
</evidence>
<dbReference type="GO" id="GO:0006457">
    <property type="term" value="P:protein folding"/>
    <property type="evidence" value="ECO:0007669"/>
    <property type="project" value="InterPro"/>
</dbReference>
<dbReference type="Pfam" id="PF01556">
    <property type="entry name" value="DnaJ_C"/>
    <property type="match status" value="1"/>
</dbReference>
<dbReference type="InterPro" id="IPR036869">
    <property type="entry name" value="J_dom_sf"/>
</dbReference>
<dbReference type="GO" id="GO:0030544">
    <property type="term" value="F:Hsp70 protein binding"/>
    <property type="evidence" value="ECO:0007669"/>
    <property type="project" value="InterPro"/>
</dbReference>
<dbReference type="SUPFAM" id="SSF46565">
    <property type="entry name" value="Chaperone J-domain"/>
    <property type="match status" value="1"/>
</dbReference>
<evidence type="ECO:0000256" key="2">
    <source>
        <dbReference type="ARBA" id="ARBA00022737"/>
    </source>
</evidence>
<proteinExistence type="predicted"/>
<dbReference type="CDD" id="cd10747">
    <property type="entry name" value="DnaJ_C"/>
    <property type="match status" value="1"/>
</dbReference>
<evidence type="ECO:0000313" key="8">
    <source>
        <dbReference type="Proteomes" id="UP000593567"/>
    </source>
</evidence>
<evidence type="ECO:0000256" key="5">
    <source>
        <dbReference type="SAM" id="MobiDB-lite"/>
    </source>
</evidence>
<dbReference type="CDD" id="cd06257">
    <property type="entry name" value="DnaJ"/>
    <property type="match status" value="1"/>
</dbReference>
<dbReference type="PANTHER" id="PTHR43888">
    <property type="entry name" value="DNAJ-LIKE-2, ISOFORM A-RELATED"/>
    <property type="match status" value="1"/>
</dbReference>
<dbReference type="GO" id="GO:0051082">
    <property type="term" value="F:unfolded protein binding"/>
    <property type="evidence" value="ECO:0007669"/>
    <property type="project" value="InterPro"/>
</dbReference>
<dbReference type="FunFam" id="2.60.260.20:FF:000003">
    <property type="entry name" value="DnaJ subfamily A member 2"/>
    <property type="match status" value="1"/>
</dbReference>
<evidence type="ECO:0000256" key="3">
    <source>
        <dbReference type="ARBA" id="ARBA00022771"/>
    </source>
</evidence>
<dbReference type="InterPro" id="IPR001623">
    <property type="entry name" value="DnaJ_domain"/>
</dbReference>
<reference evidence="7" key="1">
    <citation type="submission" date="2020-06" db="EMBL/GenBank/DDBJ databases">
        <title>Draft genome of Bugula neritina, a colonial animal packing powerful symbionts and potential medicines.</title>
        <authorList>
            <person name="Rayko M."/>
        </authorList>
    </citation>
    <scope>NUCLEOTIDE SEQUENCE [LARGE SCALE GENOMIC DNA]</scope>
    <source>
        <strain evidence="7">Kwan_BN1</strain>
    </source>
</reference>
<dbReference type="OrthoDB" id="550424at2759"/>
<dbReference type="InterPro" id="IPR044713">
    <property type="entry name" value="DNJA1/2-like"/>
</dbReference>
<evidence type="ECO:0000256" key="4">
    <source>
        <dbReference type="ARBA" id="ARBA00022833"/>
    </source>
</evidence>
<keyword evidence="1" id="KW-0479">Metal-binding</keyword>
<dbReference type="PRINTS" id="PR00625">
    <property type="entry name" value="JDOMAIN"/>
</dbReference>
<keyword evidence="2" id="KW-0677">Repeat</keyword>
<evidence type="ECO:0000256" key="1">
    <source>
        <dbReference type="ARBA" id="ARBA00022723"/>
    </source>
</evidence>
<accession>A0A7J7JU91</accession>
<dbReference type="InterPro" id="IPR008971">
    <property type="entry name" value="HSP40/DnaJ_pept-bd"/>
</dbReference>
<dbReference type="Proteomes" id="UP000593567">
    <property type="component" value="Unassembled WGS sequence"/>
</dbReference>
<keyword evidence="4" id="KW-0862">Zinc</keyword>
<dbReference type="SUPFAM" id="SSF49493">
    <property type="entry name" value="HSP40/DnaJ peptide-binding domain"/>
    <property type="match status" value="2"/>
</dbReference>
<gene>
    <name evidence="7" type="ORF">EB796_012456</name>
</gene>
<keyword evidence="3" id="KW-0863">Zinc-finger</keyword>
<keyword evidence="8" id="KW-1185">Reference proteome</keyword>
<dbReference type="GO" id="GO:0008270">
    <property type="term" value="F:zinc ion binding"/>
    <property type="evidence" value="ECO:0007669"/>
    <property type="project" value="UniProtKB-KW"/>
</dbReference>
<dbReference type="Pfam" id="PF00226">
    <property type="entry name" value="DnaJ"/>
    <property type="match status" value="1"/>
</dbReference>
<feature type="region of interest" description="Disordered" evidence="5">
    <location>
        <begin position="270"/>
        <end position="318"/>
    </location>
</feature>
<dbReference type="Gene3D" id="2.60.260.20">
    <property type="entry name" value="Urease metallochaperone UreE, N-terminal domain"/>
    <property type="match status" value="2"/>
</dbReference>
<comment type="caution">
    <text evidence="7">The sequence shown here is derived from an EMBL/GenBank/DDBJ whole genome shotgun (WGS) entry which is preliminary data.</text>
</comment>
<dbReference type="PROSITE" id="PS50076">
    <property type="entry name" value="DNAJ_2"/>
    <property type="match status" value="1"/>
</dbReference>
<organism evidence="7 8">
    <name type="scientific">Bugula neritina</name>
    <name type="common">Brown bryozoan</name>
    <name type="synonym">Sertularia neritina</name>
    <dbReference type="NCBI Taxonomy" id="10212"/>
    <lineage>
        <taxon>Eukaryota</taxon>
        <taxon>Metazoa</taxon>
        <taxon>Spiralia</taxon>
        <taxon>Lophotrochozoa</taxon>
        <taxon>Bryozoa</taxon>
        <taxon>Gymnolaemata</taxon>
        <taxon>Cheilostomatida</taxon>
        <taxon>Flustrina</taxon>
        <taxon>Buguloidea</taxon>
        <taxon>Bugulidae</taxon>
        <taxon>Bugula</taxon>
    </lineage>
</organism>
<feature type="domain" description="J" evidence="6">
    <location>
        <begin position="5"/>
        <end position="67"/>
    </location>
</feature>
<dbReference type="InterPro" id="IPR002939">
    <property type="entry name" value="DnaJ_C"/>
</dbReference>
<sequence length="318" mass="35564">MPDTQLYDILGVQPDVSGDQLKSVYRKLAKKYHPDKNPNHGEKIKEINFAYEVLSDPERRKNYDRFGLEGLQEGRGSHDFDPFGDLFGGMFGGLFGGRGGRRGPPRGRDVLHPLKCGACNGKKTIKESKVFEIHVDKGMVDGQKIPLRGEADQMPGIEPGDVIIELNMEEHDLFTRKGSDLYCTRNIGLTEALCGFEFTLKHLDNRELLIKSPPGAVIQPESSKVVIGEGMPTHKNPFRKGDIIINFHVQFPEDGFAGEQQLTMLEKLLPERAPPPEDNEEYEEVDLHPYHSSRQSGHAADDEEMDHGDGGGMQCRTQ</sequence>
<evidence type="ECO:0000259" key="6">
    <source>
        <dbReference type="PROSITE" id="PS50076"/>
    </source>
</evidence>